<accession>A0A7J7P8L5</accession>
<keyword evidence="2" id="KW-1185">Reference proteome</keyword>
<sequence>MYHGLDTAVMTGDTITGFSQLLEYWFYEYCGVGHLVAKEEVKFSSYPHLRAWERGNRKKIHDKATNLFILGRYHISHRTIETITWRPWLDYTVSELDDVWTASLLSHKRMPLQVSNGNCEYYLGDRCWRQLTCTTGPTSEGGRDVRVVPLPPRGGTRARQGNRGRDLRTLGAGCWTSILDWSTSWYIILYNGIALQGNGQLTLKLQQVKRDYMSVCDRFLNLGLRKQDLITSMNWDVHYNCWSSRIFLTYNRPLLKEDKRGYPLIEYEKFEEVQAVISGMEGI</sequence>
<organism evidence="1 2">
    <name type="scientific">Kingdonia uniflora</name>
    <dbReference type="NCBI Taxonomy" id="39325"/>
    <lineage>
        <taxon>Eukaryota</taxon>
        <taxon>Viridiplantae</taxon>
        <taxon>Streptophyta</taxon>
        <taxon>Embryophyta</taxon>
        <taxon>Tracheophyta</taxon>
        <taxon>Spermatophyta</taxon>
        <taxon>Magnoliopsida</taxon>
        <taxon>Ranunculales</taxon>
        <taxon>Circaeasteraceae</taxon>
        <taxon>Kingdonia</taxon>
    </lineage>
</organism>
<evidence type="ECO:0000313" key="2">
    <source>
        <dbReference type="Proteomes" id="UP000541444"/>
    </source>
</evidence>
<dbReference type="Proteomes" id="UP000541444">
    <property type="component" value="Unassembled WGS sequence"/>
</dbReference>
<proteinExistence type="predicted"/>
<dbReference type="EMBL" id="JACGCM010000146">
    <property type="protein sequence ID" value="KAF6175759.1"/>
    <property type="molecule type" value="Genomic_DNA"/>
</dbReference>
<name>A0A7J7P8L5_9MAGN</name>
<protein>
    <submittedName>
        <fullName evidence="1">Uncharacterized protein</fullName>
    </submittedName>
</protein>
<evidence type="ECO:0000313" key="1">
    <source>
        <dbReference type="EMBL" id="KAF6175759.1"/>
    </source>
</evidence>
<gene>
    <name evidence="1" type="ORF">GIB67_035886</name>
</gene>
<comment type="caution">
    <text evidence="1">The sequence shown here is derived from an EMBL/GenBank/DDBJ whole genome shotgun (WGS) entry which is preliminary data.</text>
</comment>
<reference evidence="1 2" key="1">
    <citation type="journal article" date="2020" name="IScience">
        <title>Genome Sequencing of the Endangered Kingdonia uniflora (Circaeasteraceae, Ranunculales) Reveals Potential Mechanisms of Evolutionary Specialization.</title>
        <authorList>
            <person name="Sun Y."/>
            <person name="Deng T."/>
            <person name="Zhang A."/>
            <person name="Moore M.J."/>
            <person name="Landis J.B."/>
            <person name="Lin N."/>
            <person name="Zhang H."/>
            <person name="Zhang X."/>
            <person name="Huang J."/>
            <person name="Zhang X."/>
            <person name="Sun H."/>
            <person name="Wang H."/>
        </authorList>
    </citation>
    <scope>NUCLEOTIDE SEQUENCE [LARGE SCALE GENOMIC DNA]</scope>
    <source>
        <strain evidence="1">TB1705</strain>
        <tissue evidence="1">Leaf</tissue>
    </source>
</reference>
<dbReference type="AlphaFoldDB" id="A0A7J7P8L5"/>